<keyword evidence="4" id="KW-0804">Transcription</keyword>
<evidence type="ECO:0000256" key="4">
    <source>
        <dbReference type="ARBA" id="ARBA00023163"/>
    </source>
</evidence>
<dbReference type="GO" id="GO:0000981">
    <property type="term" value="F:DNA-binding transcription factor activity, RNA polymerase II-specific"/>
    <property type="evidence" value="ECO:0007669"/>
    <property type="project" value="InterPro"/>
</dbReference>
<gene>
    <name evidence="8" type="ORF">BP6252_13107</name>
</gene>
<feature type="domain" description="Xylanolytic transcriptional activator regulatory" evidence="7">
    <location>
        <begin position="124"/>
        <end position="319"/>
    </location>
</feature>
<evidence type="ECO:0000256" key="5">
    <source>
        <dbReference type="ARBA" id="ARBA00023242"/>
    </source>
</evidence>
<dbReference type="CDD" id="cd12148">
    <property type="entry name" value="fungal_TF_MHR"/>
    <property type="match status" value="1"/>
</dbReference>
<dbReference type="InterPro" id="IPR050815">
    <property type="entry name" value="TF_fung"/>
</dbReference>
<evidence type="ECO:0000256" key="1">
    <source>
        <dbReference type="ARBA" id="ARBA00004123"/>
    </source>
</evidence>
<dbReference type="Proteomes" id="UP000256645">
    <property type="component" value="Unassembled WGS sequence"/>
</dbReference>
<dbReference type="InterPro" id="IPR007219">
    <property type="entry name" value="XnlR_reg_dom"/>
</dbReference>
<organism evidence="8 9">
    <name type="scientific">Coleophoma cylindrospora</name>
    <dbReference type="NCBI Taxonomy" id="1849047"/>
    <lineage>
        <taxon>Eukaryota</taxon>
        <taxon>Fungi</taxon>
        <taxon>Dikarya</taxon>
        <taxon>Ascomycota</taxon>
        <taxon>Pezizomycotina</taxon>
        <taxon>Leotiomycetes</taxon>
        <taxon>Helotiales</taxon>
        <taxon>Dermateaceae</taxon>
        <taxon>Coleophoma</taxon>
    </lineage>
</organism>
<keyword evidence="3" id="KW-0805">Transcription regulation</keyword>
<reference evidence="8 9" key="1">
    <citation type="journal article" date="2018" name="IMA Fungus">
        <title>IMA Genome-F 9: Draft genome sequence of Annulohypoxylon stygium, Aspergillus mulundensis, Berkeleyomyces basicola (syn. Thielaviopsis basicola), Ceratocystis smalleyi, two Cercospora beticola strains, Coleophoma cylindrospora, Fusarium fracticaudum, Phialophora cf. hyalina, and Morchella septimelata.</title>
        <authorList>
            <person name="Wingfield B.D."/>
            <person name="Bills G.F."/>
            <person name="Dong Y."/>
            <person name="Huang W."/>
            <person name="Nel W.J."/>
            <person name="Swalarsk-Parry B.S."/>
            <person name="Vaghefi N."/>
            <person name="Wilken P.M."/>
            <person name="An Z."/>
            <person name="de Beer Z.W."/>
            <person name="De Vos L."/>
            <person name="Chen L."/>
            <person name="Duong T.A."/>
            <person name="Gao Y."/>
            <person name="Hammerbacher A."/>
            <person name="Kikkert J.R."/>
            <person name="Li Y."/>
            <person name="Li H."/>
            <person name="Li K."/>
            <person name="Li Q."/>
            <person name="Liu X."/>
            <person name="Ma X."/>
            <person name="Naidoo K."/>
            <person name="Pethybridge S.J."/>
            <person name="Sun J."/>
            <person name="Steenkamp E.T."/>
            <person name="van der Nest M.A."/>
            <person name="van Wyk S."/>
            <person name="Wingfield M.J."/>
            <person name="Xiong C."/>
            <person name="Yue Q."/>
            <person name="Zhang X."/>
        </authorList>
    </citation>
    <scope>NUCLEOTIDE SEQUENCE [LARGE SCALE GENOMIC DNA]</scope>
    <source>
        <strain evidence="8 9">BP6252</strain>
    </source>
</reference>
<dbReference type="OrthoDB" id="3862662at2759"/>
<feature type="region of interest" description="Disordered" evidence="6">
    <location>
        <begin position="50"/>
        <end position="81"/>
    </location>
</feature>
<dbReference type="GO" id="GO:0008270">
    <property type="term" value="F:zinc ion binding"/>
    <property type="evidence" value="ECO:0007669"/>
    <property type="project" value="InterPro"/>
</dbReference>
<dbReference type="GO" id="GO:0005634">
    <property type="term" value="C:nucleus"/>
    <property type="evidence" value="ECO:0007669"/>
    <property type="project" value="UniProtKB-SubCell"/>
</dbReference>
<evidence type="ECO:0000313" key="8">
    <source>
        <dbReference type="EMBL" id="RDW58631.1"/>
    </source>
</evidence>
<dbReference type="PANTHER" id="PTHR47338">
    <property type="entry name" value="ZN(II)2CYS6 TRANSCRIPTION FACTOR (EUROFUNG)-RELATED"/>
    <property type="match status" value="1"/>
</dbReference>
<comment type="caution">
    <text evidence="8">The sequence shown here is derived from an EMBL/GenBank/DDBJ whole genome shotgun (WGS) entry which is preliminary data.</text>
</comment>
<name>A0A3D8QA32_9HELO</name>
<comment type="subcellular location">
    <subcellularLocation>
        <location evidence="1">Nucleus</location>
    </subcellularLocation>
</comment>
<dbReference type="Pfam" id="PF04082">
    <property type="entry name" value="Fungal_trans"/>
    <property type="match status" value="1"/>
</dbReference>
<evidence type="ECO:0000259" key="7">
    <source>
        <dbReference type="Pfam" id="PF04082"/>
    </source>
</evidence>
<evidence type="ECO:0000256" key="2">
    <source>
        <dbReference type="ARBA" id="ARBA00022723"/>
    </source>
</evidence>
<keyword evidence="9" id="KW-1185">Reference proteome</keyword>
<protein>
    <recommendedName>
        <fullName evidence="7">Xylanolytic transcriptional activator regulatory domain-containing protein</fullName>
    </recommendedName>
</protein>
<dbReference type="AlphaFoldDB" id="A0A3D8QA32"/>
<accession>A0A3D8QA32</accession>
<dbReference type="PANTHER" id="PTHR47338:SF20">
    <property type="entry name" value="ZN(II)2CYS6 TRANSCRIPTION FACTOR (EUROFUNG)"/>
    <property type="match status" value="1"/>
</dbReference>
<keyword evidence="5" id="KW-0539">Nucleus</keyword>
<dbReference type="GO" id="GO:0006351">
    <property type="term" value="P:DNA-templated transcription"/>
    <property type="evidence" value="ECO:0007669"/>
    <property type="project" value="InterPro"/>
</dbReference>
<keyword evidence="2" id="KW-0479">Metal-binding</keyword>
<dbReference type="GO" id="GO:0003677">
    <property type="term" value="F:DNA binding"/>
    <property type="evidence" value="ECO:0007669"/>
    <property type="project" value="InterPro"/>
</dbReference>
<evidence type="ECO:0000313" key="9">
    <source>
        <dbReference type="Proteomes" id="UP000256645"/>
    </source>
</evidence>
<evidence type="ECO:0000256" key="6">
    <source>
        <dbReference type="SAM" id="MobiDB-lite"/>
    </source>
</evidence>
<dbReference type="STRING" id="1849047.A0A3D8QA32"/>
<dbReference type="EMBL" id="PDLM01000017">
    <property type="protein sequence ID" value="RDW58631.1"/>
    <property type="molecule type" value="Genomic_DNA"/>
</dbReference>
<proteinExistence type="predicted"/>
<evidence type="ECO:0000256" key="3">
    <source>
        <dbReference type="ARBA" id="ARBA00023015"/>
    </source>
</evidence>
<sequence>MPSWTEEMRQQIASVFPLSKVIETVASSLVPYPMLTLNRLELSCNYDRPNLRKRRRKPTVPSPPTIEAPFTPGPSTSSIPLYPVSSRHNSLDSHQPLHPDFDRMVADEVLEIISNATDDMESIIENYFNTVHRWLPILSKSMLKDRIRQLRALESPRAEVACLVLCIYLVIQPYTKVTPGSNEHLSFLYSRAKCVHALVQSSGPVSIELVQAALLLTVYELGHGLLPSAYVSIGCSARLFSAMFLDLKGKGEAGDSTMLWIKEEEERRARWGIIILDRFLNTSFGRELDSFATLSLTEDKYLPTQDSIWDAANESDSPPTALPVSICSNDKVGSFARQAQAAHLLGRVLQHVHEPTSNVEFNKEEGAQLERTLHSLNKILAIEIEDSETDLCGAIGMCNSALLTLITADIEFDEAPCKKSASIKTAVQYVMEHADYMKSHESIVDPRVLTLLVPYSIYQAAILHIKILGFLKTDPRCHYWAGNLYILKTLLVGFGKTWKISDEYLNRVQTAEATLLVGNS</sequence>